<evidence type="ECO:0000259" key="8">
    <source>
        <dbReference type="Pfam" id="PF08501"/>
    </source>
</evidence>
<dbReference type="Pfam" id="PF08501">
    <property type="entry name" value="Shikimate_dh_N"/>
    <property type="match status" value="1"/>
</dbReference>
<evidence type="ECO:0000313" key="9">
    <source>
        <dbReference type="EMBL" id="KDN26406.1"/>
    </source>
</evidence>
<comment type="catalytic activity">
    <reaction evidence="6">
        <text>shikimate + NADP(+) = 3-dehydroshikimate + NADPH + H(+)</text>
        <dbReference type="Rhea" id="RHEA:17737"/>
        <dbReference type="ChEBI" id="CHEBI:15378"/>
        <dbReference type="ChEBI" id="CHEBI:16630"/>
        <dbReference type="ChEBI" id="CHEBI:36208"/>
        <dbReference type="ChEBI" id="CHEBI:57783"/>
        <dbReference type="ChEBI" id="CHEBI:58349"/>
        <dbReference type="EC" id="1.1.1.25"/>
    </reaction>
</comment>
<dbReference type="GO" id="GO:0005829">
    <property type="term" value="C:cytosol"/>
    <property type="evidence" value="ECO:0007669"/>
    <property type="project" value="TreeGrafter"/>
</dbReference>
<gene>
    <name evidence="9" type="ORF">VFDL14_10985</name>
</gene>
<evidence type="ECO:0000256" key="5">
    <source>
        <dbReference type="ARBA" id="ARBA00023141"/>
    </source>
</evidence>
<evidence type="ECO:0000256" key="2">
    <source>
        <dbReference type="ARBA" id="ARBA00012962"/>
    </source>
</evidence>
<dbReference type="EC" id="1.1.1.25" evidence="2"/>
<reference evidence="9 10" key="1">
    <citation type="submission" date="2014-02" db="EMBL/GenBank/DDBJ databases">
        <title>Vibrio fortis Dalian14 Genome Sequencing.</title>
        <authorList>
            <person name="Wang Y."/>
            <person name="Song L."/>
            <person name="Liu G."/>
            <person name="Ding J."/>
        </authorList>
    </citation>
    <scope>NUCLEOTIDE SEQUENCE [LARGE SCALE GENOMIC DNA]</scope>
    <source>
        <strain evidence="9 10">Dalian14</strain>
    </source>
</reference>
<dbReference type="GO" id="GO:0019632">
    <property type="term" value="P:shikimate metabolic process"/>
    <property type="evidence" value="ECO:0007669"/>
    <property type="project" value="TreeGrafter"/>
</dbReference>
<accession>A0A066UG47</accession>
<dbReference type="InterPro" id="IPR013708">
    <property type="entry name" value="Shikimate_DH-bd_N"/>
</dbReference>
<dbReference type="Gene3D" id="3.40.50.10860">
    <property type="entry name" value="Leucine Dehydrogenase, chain A, domain 1"/>
    <property type="match status" value="1"/>
</dbReference>
<keyword evidence="5" id="KW-0057">Aromatic amino acid biosynthesis</keyword>
<feature type="domain" description="Shikimate dehydrogenase substrate binding N-terminal" evidence="8">
    <location>
        <begin position="6"/>
        <end position="91"/>
    </location>
</feature>
<protein>
    <recommendedName>
        <fullName evidence="2">shikimate dehydrogenase (NADP(+))</fullName>
        <ecNumber evidence="2">1.1.1.25</ecNumber>
    </recommendedName>
</protein>
<evidence type="ECO:0000259" key="7">
    <source>
        <dbReference type="Pfam" id="PF01488"/>
    </source>
</evidence>
<dbReference type="EMBL" id="JFFR01000033">
    <property type="protein sequence ID" value="KDN26406.1"/>
    <property type="molecule type" value="Genomic_DNA"/>
</dbReference>
<evidence type="ECO:0000256" key="3">
    <source>
        <dbReference type="ARBA" id="ARBA00022857"/>
    </source>
</evidence>
<name>A0A066UG47_9VIBR</name>
<keyword evidence="4" id="KW-0560">Oxidoreductase</keyword>
<dbReference type="Pfam" id="PF01488">
    <property type="entry name" value="Shikimate_DH"/>
    <property type="match status" value="1"/>
</dbReference>
<evidence type="ECO:0000256" key="1">
    <source>
        <dbReference type="ARBA" id="ARBA00004871"/>
    </source>
</evidence>
<evidence type="ECO:0000256" key="4">
    <source>
        <dbReference type="ARBA" id="ARBA00023002"/>
    </source>
</evidence>
<comment type="pathway">
    <text evidence="1">Metabolic intermediate biosynthesis; chorismate biosynthesis; chorismate from D-erythrose 4-phosphate and phosphoenolpyruvate: step 4/7.</text>
</comment>
<organism evidence="9 10">
    <name type="scientific">Vibrio fortis</name>
    <dbReference type="NCBI Taxonomy" id="212667"/>
    <lineage>
        <taxon>Bacteria</taxon>
        <taxon>Pseudomonadati</taxon>
        <taxon>Pseudomonadota</taxon>
        <taxon>Gammaproteobacteria</taxon>
        <taxon>Vibrionales</taxon>
        <taxon>Vibrionaceae</taxon>
        <taxon>Vibrio</taxon>
    </lineage>
</organism>
<proteinExistence type="predicted"/>
<dbReference type="CDD" id="cd01065">
    <property type="entry name" value="NAD_bind_Shikimate_DH"/>
    <property type="match status" value="1"/>
</dbReference>
<keyword evidence="5" id="KW-0028">Amino-acid biosynthesis</keyword>
<feature type="domain" description="Quinate/shikimate 5-dehydrogenase/glutamyl-tRNA reductase" evidence="7">
    <location>
        <begin position="113"/>
        <end position="193"/>
    </location>
</feature>
<dbReference type="Gene3D" id="3.40.50.720">
    <property type="entry name" value="NAD(P)-binding Rossmann-like Domain"/>
    <property type="match status" value="1"/>
</dbReference>
<dbReference type="GO" id="GO:0009073">
    <property type="term" value="P:aromatic amino acid family biosynthetic process"/>
    <property type="evidence" value="ECO:0007669"/>
    <property type="project" value="UniProtKB-KW"/>
</dbReference>
<dbReference type="InterPro" id="IPR046346">
    <property type="entry name" value="Aminoacid_DH-like_N_sf"/>
</dbReference>
<evidence type="ECO:0000313" key="10">
    <source>
        <dbReference type="Proteomes" id="UP000027219"/>
    </source>
</evidence>
<dbReference type="RefSeq" id="WP_032553680.1">
    <property type="nucleotide sequence ID" value="NZ_JFFR01000033.1"/>
</dbReference>
<sequence length="279" mass="30867">MIQCRLIGQNIQRSQSPDFHNALAEKLNIELHYQLEELTTNSAEALHQHTTDLFDNEIDSANVTYPYKEQILSVADQLAPCAKRVGAANTLVKRDQQVIAYNTDYSGFIAAFNQFGQHKPGKVVVLGCGGVGKAICFSLADLGATEIAIYDRDLTKMTSLAKLLAAENIDTVCLNETTLETAVQKAEAVLNCTPIGHYQTPGCPIEASWLQEQAWCFDAVYTPRETEFLKAAQQKSINTLSGFELFFHQAHDAFTLFTGAQVSTQQLNTFKQTQLANLR</sequence>
<dbReference type="GO" id="GO:0004764">
    <property type="term" value="F:shikimate 3-dehydrogenase (NADP+) activity"/>
    <property type="evidence" value="ECO:0007669"/>
    <property type="project" value="UniProtKB-EC"/>
</dbReference>
<dbReference type="STRING" id="212667.VFDL14_10985"/>
<dbReference type="PANTHER" id="PTHR21089:SF1">
    <property type="entry name" value="BIFUNCTIONAL 3-DEHYDROQUINATE DEHYDRATASE_SHIKIMATE DEHYDROGENASE, CHLOROPLASTIC"/>
    <property type="match status" value="1"/>
</dbReference>
<dbReference type="GO" id="GO:0050661">
    <property type="term" value="F:NADP binding"/>
    <property type="evidence" value="ECO:0007669"/>
    <property type="project" value="TreeGrafter"/>
</dbReference>
<dbReference type="SUPFAM" id="SSF51735">
    <property type="entry name" value="NAD(P)-binding Rossmann-fold domains"/>
    <property type="match status" value="1"/>
</dbReference>
<dbReference type="Proteomes" id="UP000027219">
    <property type="component" value="Unassembled WGS sequence"/>
</dbReference>
<dbReference type="GO" id="GO:0009423">
    <property type="term" value="P:chorismate biosynthetic process"/>
    <property type="evidence" value="ECO:0007669"/>
    <property type="project" value="UniProtKB-UniPathway"/>
</dbReference>
<dbReference type="PANTHER" id="PTHR21089">
    <property type="entry name" value="SHIKIMATE DEHYDROGENASE"/>
    <property type="match status" value="1"/>
</dbReference>
<dbReference type="OrthoDB" id="9792692at2"/>
<dbReference type="InterPro" id="IPR022893">
    <property type="entry name" value="Shikimate_DH_fam"/>
</dbReference>
<evidence type="ECO:0000256" key="6">
    <source>
        <dbReference type="ARBA" id="ARBA00049442"/>
    </source>
</evidence>
<comment type="caution">
    <text evidence="9">The sequence shown here is derived from an EMBL/GenBank/DDBJ whole genome shotgun (WGS) entry which is preliminary data.</text>
</comment>
<keyword evidence="3" id="KW-0521">NADP</keyword>
<dbReference type="InterPro" id="IPR036291">
    <property type="entry name" value="NAD(P)-bd_dom_sf"/>
</dbReference>
<dbReference type="InterPro" id="IPR006151">
    <property type="entry name" value="Shikm_DH/Glu-tRNA_Rdtase"/>
</dbReference>
<dbReference type="UniPathway" id="UPA00053">
    <property type="reaction ID" value="UER00087"/>
</dbReference>
<dbReference type="SUPFAM" id="SSF53223">
    <property type="entry name" value="Aminoacid dehydrogenase-like, N-terminal domain"/>
    <property type="match status" value="1"/>
</dbReference>
<dbReference type="AlphaFoldDB" id="A0A066UG47"/>
<keyword evidence="10" id="KW-1185">Reference proteome</keyword>